<dbReference type="PRINTS" id="PR00371">
    <property type="entry name" value="FPNCR"/>
</dbReference>
<dbReference type="FunFam" id="3.40.50.80:FF:000019">
    <property type="entry name" value="NADH-cytochrome b5 reductase"/>
    <property type="match status" value="1"/>
</dbReference>
<evidence type="ECO:0000256" key="18">
    <source>
        <dbReference type="PIRSR" id="PIRSR601834-1"/>
    </source>
</evidence>
<dbReference type="eggNOG" id="KOG0534">
    <property type="taxonomic scope" value="Eukaryota"/>
</dbReference>
<evidence type="ECO:0000256" key="20">
    <source>
        <dbReference type="SAM" id="Phobius"/>
    </source>
</evidence>
<feature type="binding site" evidence="18">
    <location>
        <position position="140"/>
    </location>
    <ligand>
        <name>FAD</name>
        <dbReference type="ChEBI" id="CHEBI:57692"/>
    </ligand>
</feature>
<evidence type="ECO:0000256" key="3">
    <source>
        <dbReference type="ARBA" id="ARBA00005156"/>
    </source>
</evidence>
<comment type="cofactor">
    <cofactor evidence="1 18 19">
        <name>FAD</name>
        <dbReference type="ChEBI" id="CHEBI:57692"/>
    </cofactor>
</comment>
<dbReference type="InterPro" id="IPR001433">
    <property type="entry name" value="OxRdtase_FAD/NAD-bd"/>
</dbReference>
<reference evidence="22 23" key="1">
    <citation type="journal article" date="2011" name="Science">
        <title>Comparative functional genomics of the fission yeasts.</title>
        <authorList>
            <person name="Rhind N."/>
            <person name="Chen Z."/>
            <person name="Yassour M."/>
            <person name="Thompson D.A."/>
            <person name="Haas B.J."/>
            <person name="Habib N."/>
            <person name="Wapinski I."/>
            <person name="Roy S."/>
            <person name="Lin M.F."/>
            <person name="Heiman D.I."/>
            <person name="Young S.K."/>
            <person name="Furuya K."/>
            <person name="Guo Y."/>
            <person name="Pidoux A."/>
            <person name="Chen H.M."/>
            <person name="Robbertse B."/>
            <person name="Goldberg J.M."/>
            <person name="Aoki K."/>
            <person name="Bayne E.H."/>
            <person name="Berlin A.M."/>
            <person name="Desjardins C.A."/>
            <person name="Dobbs E."/>
            <person name="Dukaj L."/>
            <person name="Fan L."/>
            <person name="FitzGerald M.G."/>
            <person name="French C."/>
            <person name="Gujja S."/>
            <person name="Hansen K."/>
            <person name="Keifenheim D."/>
            <person name="Levin J.Z."/>
            <person name="Mosher R.A."/>
            <person name="Mueller C.A."/>
            <person name="Pfiffner J."/>
            <person name="Priest M."/>
            <person name="Russ C."/>
            <person name="Smialowska A."/>
            <person name="Swoboda P."/>
            <person name="Sykes S.M."/>
            <person name="Vaughn M."/>
            <person name="Vengrova S."/>
            <person name="Yoder R."/>
            <person name="Zeng Q."/>
            <person name="Allshire R."/>
            <person name="Baulcombe D."/>
            <person name="Birren B.W."/>
            <person name="Brown W."/>
            <person name="Ekwall K."/>
            <person name="Kellis M."/>
            <person name="Leatherwood J."/>
            <person name="Levin H."/>
            <person name="Margalit H."/>
            <person name="Martienssen R."/>
            <person name="Nieduszynski C.A."/>
            <person name="Spatafora J.W."/>
            <person name="Friedman N."/>
            <person name="Dalgaard J.Z."/>
            <person name="Baumann P."/>
            <person name="Niki H."/>
            <person name="Regev A."/>
            <person name="Nusbaum C."/>
        </authorList>
    </citation>
    <scope>NUCLEOTIDE SEQUENCE [LARGE SCALE GENOMIC DNA]</scope>
    <source>
        <strain evidence="23">yFS286</strain>
    </source>
</reference>
<evidence type="ECO:0000256" key="2">
    <source>
        <dbReference type="ARBA" id="ARBA00004294"/>
    </source>
</evidence>
<keyword evidence="7" id="KW-1000">Mitochondrion outer membrane</keyword>
<dbReference type="VEuPathDB" id="FungiDB:SOCG_03826"/>
<evidence type="ECO:0000256" key="17">
    <source>
        <dbReference type="ARBA" id="ARBA00049138"/>
    </source>
</evidence>
<comment type="subunit">
    <text evidence="15">Monomer. Component of the 2-(3-amino-3-carboxypropyl)histidine synthase complex composed of DPH1, DPH2, DPH3 and a NADH-dependent reductase, predominantly CBR1.</text>
</comment>
<feature type="binding site" evidence="18">
    <location>
        <position position="159"/>
    </location>
    <ligand>
        <name>FAD</name>
        <dbReference type="ChEBI" id="CHEBI:57692"/>
    </ligand>
</feature>
<evidence type="ECO:0000256" key="5">
    <source>
        <dbReference type="ARBA" id="ARBA00022630"/>
    </source>
</evidence>
<dbReference type="SUPFAM" id="SSF63380">
    <property type="entry name" value="Riboflavin synthase domain-like"/>
    <property type="match status" value="1"/>
</dbReference>
<dbReference type="Pfam" id="PF00970">
    <property type="entry name" value="FAD_binding_6"/>
    <property type="match status" value="1"/>
</dbReference>
<evidence type="ECO:0000256" key="15">
    <source>
        <dbReference type="ARBA" id="ARBA00038836"/>
    </source>
</evidence>
<accession>S9R079</accession>
<sequence>MLIYLRQLGKYELAQYQLLIRLLYLKTGEMSKESLLSTPLHGVYIPAFLIVFGTFVVKREWIGYSVILAFVLGFHKFWRGRVRRVLNSKIQYFELSDKAVLNHNTAIYRFRLPRSNDVLGLPVGQHLTVVVEVDGKQHSRSYTPLSSDADKGYFDLLVKAYPNGIVSKKISELKIGDKIGVRGPKGNWKHQVGLARHFGMIAGGTGITPMLQIIRAVLSNPEDPTQITLLYANVSEKDIILREEIEALAQKDPRFTVEHVLNNPPENWTGAVGYVTEELIKHHFPAPSADSKVLICGPTPMVNAVRQATVSLGYEKARAISKIEDQVYVF</sequence>
<dbReference type="EMBL" id="KE503207">
    <property type="protein sequence ID" value="EPX71890.1"/>
    <property type="molecule type" value="Genomic_DNA"/>
</dbReference>
<comment type="subcellular location">
    <subcellularLocation>
        <location evidence="2">Mitochondrion outer membrane</location>
    </subcellularLocation>
</comment>
<dbReference type="CDD" id="cd06183">
    <property type="entry name" value="cyt_b5_reduct_like"/>
    <property type="match status" value="1"/>
</dbReference>
<dbReference type="SUPFAM" id="SSF52343">
    <property type="entry name" value="Ferredoxin reductase-like, C-terminal NADP-linked domain"/>
    <property type="match status" value="1"/>
</dbReference>
<feature type="transmembrane region" description="Helical" evidence="20">
    <location>
        <begin position="35"/>
        <end position="55"/>
    </location>
</feature>
<dbReference type="Gene3D" id="3.40.50.80">
    <property type="entry name" value="Nucleotide-binding domain of ferredoxin-NADP reductase (FNR) module"/>
    <property type="match status" value="1"/>
</dbReference>
<evidence type="ECO:0000259" key="21">
    <source>
        <dbReference type="PROSITE" id="PS51384"/>
    </source>
</evidence>
<evidence type="ECO:0000313" key="23">
    <source>
        <dbReference type="Proteomes" id="UP000016088"/>
    </source>
</evidence>
<dbReference type="InterPro" id="IPR039261">
    <property type="entry name" value="FNR_nucleotide-bd"/>
</dbReference>
<dbReference type="PROSITE" id="PS51384">
    <property type="entry name" value="FAD_FR"/>
    <property type="match status" value="1"/>
</dbReference>
<evidence type="ECO:0000256" key="7">
    <source>
        <dbReference type="ARBA" id="ARBA00022787"/>
    </source>
</evidence>
<dbReference type="AlphaFoldDB" id="S9R079"/>
<evidence type="ECO:0000256" key="8">
    <source>
        <dbReference type="ARBA" id="ARBA00022827"/>
    </source>
</evidence>
<comment type="pathway">
    <text evidence="3">Protein modification; peptidyl-diphthamide biosynthesis.</text>
</comment>
<feature type="binding site" evidence="18">
    <location>
        <position position="166"/>
    </location>
    <ligand>
        <name>FAD</name>
        <dbReference type="ChEBI" id="CHEBI:57692"/>
    </ligand>
</feature>
<evidence type="ECO:0000313" key="22">
    <source>
        <dbReference type="EMBL" id="EPX71890.1"/>
    </source>
</evidence>
<keyword evidence="9 20" id="KW-1133">Transmembrane helix</keyword>
<comment type="function">
    <text evidence="14">NADH-dependent reductase for DPH3 and cytochrome b5. Required for the first step of diphthamide biosynthesis, a post-translational modification of histidine which occurs in elongation factor 2. DPH1 and DPH2 transfer a 3-amino-3-carboxypropyl (ACP) group from S-adenosyl-L-methionine (SAM) to a histidine residue, the reaction is assisted by a reduction system comprising DPH3 and a NADH-dependent reductase, predominantly CBR1. By reducing DPH3, also involved in the formation of the tRNA wobble base modification mcm5s 2U (5-methoxycarbonylmethyl-2-thiouridine), mediated by the elongator complex. The cytochrome b5/NADH cytochrome b5 reductase electron transfer system supports the catalytic activity of several sterol biosynthetic enzymes.</text>
</comment>
<dbReference type="Pfam" id="PF00175">
    <property type="entry name" value="NAD_binding_1"/>
    <property type="match status" value="1"/>
</dbReference>
<keyword evidence="8 18" id="KW-0274">FAD</keyword>
<feature type="binding site" evidence="18">
    <location>
        <position position="208"/>
    </location>
    <ligand>
        <name>FAD</name>
        <dbReference type="ChEBI" id="CHEBI:57692"/>
    </ligand>
</feature>
<evidence type="ECO:0000256" key="12">
    <source>
        <dbReference type="ARBA" id="ARBA00023128"/>
    </source>
</evidence>
<dbReference type="InterPro" id="IPR001709">
    <property type="entry name" value="Flavoprot_Pyr_Nucl_cyt_Rdtase"/>
</dbReference>
<evidence type="ECO:0000256" key="4">
    <source>
        <dbReference type="ARBA" id="ARBA00006105"/>
    </source>
</evidence>
<feature type="domain" description="FAD-binding FR-type" evidence="21">
    <location>
        <begin position="88"/>
        <end position="191"/>
    </location>
</feature>
<dbReference type="RefSeq" id="XP_013019190.1">
    <property type="nucleotide sequence ID" value="XM_013163736.1"/>
</dbReference>
<dbReference type="InterPro" id="IPR008333">
    <property type="entry name" value="Cbr1-like_FAD-bd_dom"/>
</dbReference>
<keyword evidence="13 20" id="KW-0472">Membrane</keyword>
<dbReference type="Proteomes" id="UP000016088">
    <property type="component" value="Unassembled WGS sequence"/>
</dbReference>
<comment type="similarity">
    <text evidence="4 19">Belongs to the flavoprotein pyridine nucleotide cytochrome reductase family.</text>
</comment>
<comment type="catalytic activity">
    <reaction evidence="16 19">
        <text>2 Fe(III)-[cytochrome b5] + NADH = 2 Fe(II)-[cytochrome b5] + NAD(+) + H(+)</text>
        <dbReference type="Rhea" id="RHEA:46680"/>
        <dbReference type="Rhea" id="RHEA-COMP:10438"/>
        <dbReference type="Rhea" id="RHEA-COMP:10439"/>
        <dbReference type="ChEBI" id="CHEBI:15378"/>
        <dbReference type="ChEBI" id="CHEBI:29033"/>
        <dbReference type="ChEBI" id="CHEBI:29034"/>
        <dbReference type="ChEBI" id="CHEBI:57540"/>
        <dbReference type="ChEBI" id="CHEBI:57945"/>
        <dbReference type="EC" id="1.6.2.2"/>
    </reaction>
</comment>
<dbReference type="OrthoDB" id="432685at2759"/>
<dbReference type="OMA" id="VQIFMCG"/>
<dbReference type="PANTHER" id="PTHR19370">
    <property type="entry name" value="NADH-CYTOCHROME B5 REDUCTASE"/>
    <property type="match status" value="1"/>
</dbReference>
<evidence type="ECO:0000256" key="6">
    <source>
        <dbReference type="ARBA" id="ARBA00022692"/>
    </source>
</evidence>
<keyword evidence="6 20" id="KW-0812">Transmembrane</keyword>
<keyword evidence="12" id="KW-0496">Mitochondrion</keyword>
<name>S9R079_SCHOY</name>
<protein>
    <recommendedName>
        <fullName evidence="19">NADH-cytochrome b5 reductase</fullName>
        <ecNumber evidence="19">1.6.2.2</ecNumber>
    </recommendedName>
</protein>
<comment type="catalytic activity">
    <reaction evidence="17">
        <text>2 Fe(3+)-[Dph3] + NADH = 2 Fe(2+)-[Dph3] + NAD(+) + H(+)</text>
        <dbReference type="Rhea" id="RHEA:71231"/>
        <dbReference type="Rhea" id="RHEA-COMP:18002"/>
        <dbReference type="Rhea" id="RHEA-COMP:18003"/>
        <dbReference type="ChEBI" id="CHEBI:15378"/>
        <dbReference type="ChEBI" id="CHEBI:29033"/>
        <dbReference type="ChEBI" id="CHEBI:29034"/>
        <dbReference type="ChEBI" id="CHEBI:57540"/>
        <dbReference type="ChEBI" id="CHEBI:57945"/>
        <dbReference type="ChEBI" id="CHEBI:83228"/>
    </reaction>
    <physiologicalReaction direction="left-to-right" evidence="17">
        <dbReference type="Rhea" id="RHEA:71232"/>
    </physiologicalReaction>
</comment>
<feature type="binding site" evidence="18">
    <location>
        <position position="167"/>
    </location>
    <ligand>
        <name>FAD</name>
        <dbReference type="ChEBI" id="CHEBI:57692"/>
    </ligand>
</feature>
<proteinExistence type="inferred from homology"/>
<dbReference type="Gene3D" id="2.40.30.10">
    <property type="entry name" value="Translation factors"/>
    <property type="match status" value="1"/>
</dbReference>
<feature type="transmembrane region" description="Helical" evidence="20">
    <location>
        <begin position="61"/>
        <end position="78"/>
    </location>
</feature>
<evidence type="ECO:0000256" key="13">
    <source>
        <dbReference type="ARBA" id="ARBA00023136"/>
    </source>
</evidence>
<evidence type="ECO:0000256" key="14">
    <source>
        <dbReference type="ARBA" id="ARBA00037104"/>
    </source>
</evidence>
<evidence type="ECO:0000256" key="9">
    <source>
        <dbReference type="ARBA" id="ARBA00022989"/>
    </source>
</evidence>
<dbReference type="InterPro" id="IPR001834">
    <property type="entry name" value="CBR-like"/>
</dbReference>
<dbReference type="GO" id="GO:0005741">
    <property type="term" value="C:mitochondrial outer membrane"/>
    <property type="evidence" value="ECO:0007669"/>
    <property type="project" value="UniProtKB-SubCell"/>
</dbReference>
<dbReference type="FunFam" id="2.40.30.10:FF:000032">
    <property type="entry name" value="NADH-cytochrome b5 reductase"/>
    <property type="match status" value="1"/>
</dbReference>
<gene>
    <name evidence="22" type="ORF">SOCG_03826</name>
</gene>
<dbReference type="InterPro" id="IPR017927">
    <property type="entry name" value="FAD-bd_FR_type"/>
</dbReference>
<evidence type="ECO:0000256" key="11">
    <source>
        <dbReference type="ARBA" id="ARBA00023027"/>
    </source>
</evidence>
<evidence type="ECO:0000256" key="19">
    <source>
        <dbReference type="RuleBase" id="RU361226"/>
    </source>
</evidence>
<feature type="binding site" evidence="18">
    <location>
        <position position="142"/>
    </location>
    <ligand>
        <name>FAD</name>
        <dbReference type="ChEBI" id="CHEBI:57692"/>
    </ligand>
</feature>
<evidence type="ECO:0000256" key="1">
    <source>
        <dbReference type="ARBA" id="ARBA00001974"/>
    </source>
</evidence>
<keyword evidence="23" id="KW-1185">Reference proteome</keyword>
<dbReference type="GO" id="GO:0090524">
    <property type="term" value="F:cytochrome-b5 reductase activity, acting on NADH"/>
    <property type="evidence" value="ECO:0007669"/>
    <property type="project" value="UniProtKB-EC"/>
</dbReference>
<keyword evidence="10 19" id="KW-0560">Oxidoreductase</keyword>
<keyword evidence="5 18" id="KW-0285">Flavoprotein</keyword>
<keyword evidence="11 19" id="KW-0520">NAD</keyword>
<organism evidence="22 23">
    <name type="scientific">Schizosaccharomyces octosporus (strain yFS286)</name>
    <name type="common">Fission yeast</name>
    <name type="synonym">Octosporomyces octosporus</name>
    <dbReference type="NCBI Taxonomy" id="483514"/>
    <lineage>
        <taxon>Eukaryota</taxon>
        <taxon>Fungi</taxon>
        <taxon>Dikarya</taxon>
        <taxon>Ascomycota</taxon>
        <taxon>Taphrinomycotina</taxon>
        <taxon>Schizosaccharomycetes</taxon>
        <taxon>Schizosaccharomycetales</taxon>
        <taxon>Schizosaccharomycetaceae</taxon>
        <taxon>Schizosaccharomyces</taxon>
    </lineage>
</organism>
<evidence type="ECO:0000256" key="16">
    <source>
        <dbReference type="ARBA" id="ARBA00047682"/>
    </source>
</evidence>
<dbReference type="InterPro" id="IPR017938">
    <property type="entry name" value="Riboflavin_synthase-like_b-brl"/>
</dbReference>
<dbReference type="GeneID" id="25032794"/>
<dbReference type="PANTHER" id="PTHR19370:SF184">
    <property type="entry name" value="NADH-CYTOCHROME B5 REDUCTASE-LIKE"/>
    <property type="match status" value="1"/>
</dbReference>
<feature type="binding site" evidence="18">
    <location>
        <position position="157"/>
    </location>
    <ligand>
        <name>FAD</name>
        <dbReference type="ChEBI" id="CHEBI:57692"/>
    </ligand>
</feature>
<evidence type="ECO:0000256" key="10">
    <source>
        <dbReference type="ARBA" id="ARBA00023002"/>
    </source>
</evidence>
<dbReference type="HOGENOM" id="CLU_003827_9_0_1"/>
<dbReference type="PRINTS" id="PR00406">
    <property type="entry name" value="CYTB5RDTASE"/>
</dbReference>
<dbReference type="EC" id="1.6.2.2" evidence="19"/>